<dbReference type="GO" id="GO:0016052">
    <property type="term" value="P:carbohydrate catabolic process"/>
    <property type="evidence" value="ECO:0007669"/>
    <property type="project" value="TreeGrafter"/>
</dbReference>
<dbReference type="AlphaFoldDB" id="A0A498RF67"/>
<dbReference type="GO" id="GO:0016998">
    <property type="term" value="P:cell wall macromolecule catabolic process"/>
    <property type="evidence" value="ECO:0007669"/>
    <property type="project" value="InterPro"/>
</dbReference>
<dbReference type="Proteomes" id="UP000277811">
    <property type="component" value="Unassembled WGS sequence"/>
</dbReference>
<reference evidence="2 3" key="1">
    <citation type="submission" date="2018-06" db="EMBL/GenBank/DDBJ databases">
        <authorList>
            <person name="Strepis N."/>
        </authorList>
    </citation>
    <scope>NUCLEOTIDE SEQUENCE [LARGE SCALE GENOMIC DNA]</scope>
    <source>
        <strain evidence="2">LUCI</strain>
    </source>
</reference>
<organism evidence="2 3">
    <name type="scientific">Lucifera butyrica</name>
    <dbReference type="NCBI Taxonomy" id="1351585"/>
    <lineage>
        <taxon>Bacteria</taxon>
        <taxon>Bacillati</taxon>
        <taxon>Bacillota</taxon>
        <taxon>Negativicutes</taxon>
        <taxon>Veillonellales</taxon>
        <taxon>Veillonellaceae</taxon>
        <taxon>Lucifera</taxon>
    </lineage>
</organism>
<comment type="similarity">
    <text evidence="1">Belongs to the glycosyl hydrolase 25 family.</text>
</comment>
<accession>A0A498RF67</accession>
<dbReference type="PROSITE" id="PS51904">
    <property type="entry name" value="GLYCOSYL_HYDROL_F25_2"/>
    <property type="match status" value="1"/>
</dbReference>
<evidence type="ECO:0000313" key="3">
    <source>
        <dbReference type="Proteomes" id="UP000277811"/>
    </source>
</evidence>
<dbReference type="RefSeq" id="WP_122630431.1">
    <property type="nucleotide sequence ID" value="NZ_UPPP01000133.1"/>
</dbReference>
<dbReference type="InterPro" id="IPR002053">
    <property type="entry name" value="Glyco_hydro_25"/>
</dbReference>
<dbReference type="PANTHER" id="PTHR34135:SF2">
    <property type="entry name" value="LYSOZYME"/>
    <property type="match status" value="1"/>
</dbReference>
<dbReference type="OrthoDB" id="9802228at2"/>
<dbReference type="GO" id="GO:0003796">
    <property type="term" value="F:lysozyme activity"/>
    <property type="evidence" value="ECO:0007669"/>
    <property type="project" value="InterPro"/>
</dbReference>
<evidence type="ECO:0000313" key="2">
    <source>
        <dbReference type="EMBL" id="VBB09655.1"/>
    </source>
</evidence>
<gene>
    <name evidence="2" type="ORF">LUCI_4953</name>
</gene>
<dbReference type="Gene3D" id="3.20.20.80">
    <property type="entry name" value="Glycosidases"/>
    <property type="match status" value="1"/>
</dbReference>
<keyword evidence="3" id="KW-1185">Reference proteome</keyword>
<protein>
    <submittedName>
        <fullName evidence="2">Uncharacterized protein</fullName>
    </submittedName>
</protein>
<dbReference type="SUPFAM" id="SSF51445">
    <property type="entry name" value="(Trans)glycosidases"/>
    <property type="match status" value="1"/>
</dbReference>
<evidence type="ECO:0000256" key="1">
    <source>
        <dbReference type="ARBA" id="ARBA00010646"/>
    </source>
</evidence>
<dbReference type="InterPro" id="IPR017853">
    <property type="entry name" value="GH"/>
</dbReference>
<dbReference type="Pfam" id="PF01183">
    <property type="entry name" value="Glyco_hydro_25"/>
    <property type="match status" value="1"/>
</dbReference>
<proteinExistence type="inferred from homology"/>
<dbReference type="EMBL" id="UPPP01000133">
    <property type="protein sequence ID" value="VBB09655.1"/>
    <property type="molecule type" value="Genomic_DNA"/>
</dbReference>
<sequence>MRGIDVSYHNGEVDWQSVVDVGCEFAIIRLGYGLRHLDEKFTDNVNGALSAGLKIGVYYYSYALNVEEAKTEARYVQDILQEYGVNPEFGIWYDLEDADGYKERNGMPDNQTITDMCSAFICALNEAGYQYVGIYASYVWLTGIIDTSQLADYVPYWNAQWGSSNDFSRSRMWQYTDSLNINGQTFDGNEYYG</sequence>
<name>A0A498RF67_9FIRM</name>
<dbReference type="PANTHER" id="PTHR34135">
    <property type="entry name" value="LYSOZYME"/>
    <property type="match status" value="1"/>
</dbReference>
<dbReference type="GO" id="GO:0009253">
    <property type="term" value="P:peptidoglycan catabolic process"/>
    <property type="evidence" value="ECO:0007669"/>
    <property type="project" value="InterPro"/>
</dbReference>